<reference evidence="2 3" key="1">
    <citation type="journal article" date="2014" name="PLoS ONE">
        <title>De novo Genome Assembly of the Fungal Plant Pathogen Pyrenophora semeniperda.</title>
        <authorList>
            <person name="Soliai M.M."/>
            <person name="Meyer S.E."/>
            <person name="Udall J.A."/>
            <person name="Elzinga D.E."/>
            <person name="Hermansen R.A."/>
            <person name="Bodily P.M."/>
            <person name="Hart A.A."/>
            <person name="Coleman C.E."/>
        </authorList>
    </citation>
    <scope>NUCLEOTIDE SEQUENCE [LARGE SCALE GENOMIC DNA]</scope>
    <source>
        <strain evidence="2 3">CCB06</strain>
        <tissue evidence="2">Mycelium</tissue>
    </source>
</reference>
<proteinExistence type="predicted"/>
<accession>A0A3M7MBI7</accession>
<dbReference type="Proteomes" id="UP000265663">
    <property type="component" value="Unassembled WGS sequence"/>
</dbReference>
<evidence type="ECO:0000313" key="3">
    <source>
        <dbReference type="Proteomes" id="UP000265663"/>
    </source>
</evidence>
<sequence length="370" mass="42259">MSSAIGLEVIPQQEASTIEKDKGEKDKGEKDKGEKVKTQSKLHGPHIIKFNCKDALRRGNSGVRPQRVYRYSHEKNGTLSKHVSRVRHDTHPDNLGLILLEGNAFQSKATLKTEDDLNPRTYFAALSRECETKSNPIHFHDFFTRRKVPRCLVVTGIDTSKLVPATLVTMMSTTPVDHDPDQESPAHIATTTVKVRIPIWIDEDIRYRGNLADRKDCELDEILHSGGRFWLSVDELRTSDFRLWVSKKHQGEWLAISSIPESSVKRVMPFDGAFLHTTKTTEVIRSRCPEPYHWNFDTERWDHKADLSDYRPYRLEKIGDKRKTPPTRIREIAAIIIGYLQQVENQDSDAEAEAEADDSSSEDEAPISDF</sequence>
<feature type="region of interest" description="Disordered" evidence="1">
    <location>
        <begin position="1"/>
        <end position="40"/>
    </location>
</feature>
<keyword evidence="3" id="KW-1185">Reference proteome</keyword>
<dbReference type="EMBL" id="KE747828">
    <property type="protein sequence ID" value="RMZ71876.1"/>
    <property type="molecule type" value="Genomic_DNA"/>
</dbReference>
<dbReference type="OrthoDB" id="5429427at2759"/>
<name>A0A3M7MBI7_9PLEO</name>
<organism evidence="2 3">
    <name type="scientific">Pyrenophora seminiperda CCB06</name>
    <dbReference type="NCBI Taxonomy" id="1302712"/>
    <lineage>
        <taxon>Eukaryota</taxon>
        <taxon>Fungi</taxon>
        <taxon>Dikarya</taxon>
        <taxon>Ascomycota</taxon>
        <taxon>Pezizomycotina</taxon>
        <taxon>Dothideomycetes</taxon>
        <taxon>Pleosporomycetidae</taxon>
        <taxon>Pleosporales</taxon>
        <taxon>Pleosporineae</taxon>
        <taxon>Pleosporaceae</taxon>
        <taxon>Pyrenophora</taxon>
    </lineage>
</organism>
<evidence type="ECO:0000256" key="1">
    <source>
        <dbReference type="SAM" id="MobiDB-lite"/>
    </source>
</evidence>
<feature type="compositionally biased region" description="Basic and acidic residues" evidence="1">
    <location>
        <begin position="17"/>
        <end position="37"/>
    </location>
</feature>
<feature type="region of interest" description="Disordered" evidence="1">
    <location>
        <begin position="346"/>
        <end position="370"/>
    </location>
</feature>
<dbReference type="AlphaFoldDB" id="A0A3M7MBI7"/>
<gene>
    <name evidence="2" type="ORF">GMOD_00009224</name>
</gene>
<protein>
    <submittedName>
        <fullName evidence="2">Uncharacterized protein</fullName>
    </submittedName>
</protein>
<evidence type="ECO:0000313" key="2">
    <source>
        <dbReference type="EMBL" id="RMZ71876.1"/>
    </source>
</evidence>